<protein>
    <submittedName>
        <fullName evidence="1 3">Uncharacterized protein</fullName>
    </submittedName>
</protein>
<keyword evidence="2" id="KW-1185">Reference proteome</keyword>
<reference evidence="3" key="3">
    <citation type="submission" date="2025-04" db="UniProtKB">
        <authorList>
            <consortium name="RefSeq"/>
        </authorList>
    </citation>
    <scope>IDENTIFICATION</scope>
    <source>
        <strain evidence="3">CBS 304.34</strain>
    </source>
</reference>
<evidence type="ECO:0000313" key="3">
    <source>
        <dbReference type="RefSeq" id="XP_033571888.1"/>
    </source>
</evidence>
<dbReference type="RefSeq" id="XP_033571888.1">
    <property type="nucleotide sequence ID" value="XM_033720956.1"/>
</dbReference>
<name>A0A6A6YA99_9PEZI</name>
<evidence type="ECO:0000313" key="2">
    <source>
        <dbReference type="Proteomes" id="UP000504636"/>
    </source>
</evidence>
<dbReference type="EMBL" id="MU003711">
    <property type="protein sequence ID" value="KAF2804924.1"/>
    <property type="molecule type" value="Genomic_DNA"/>
</dbReference>
<dbReference type="Proteomes" id="UP000504636">
    <property type="component" value="Unplaced"/>
</dbReference>
<reference evidence="1 3" key="1">
    <citation type="journal article" date="2020" name="Stud. Mycol.">
        <title>101 Dothideomycetes genomes: a test case for predicting lifestyles and emergence of pathogens.</title>
        <authorList>
            <person name="Haridas S."/>
            <person name="Albert R."/>
            <person name="Binder M."/>
            <person name="Bloem J."/>
            <person name="Labutti K."/>
            <person name="Salamov A."/>
            <person name="Andreopoulos B."/>
            <person name="Baker S."/>
            <person name="Barry K."/>
            <person name="Bills G."/>
            <person name="Bluhm B."/>
            <person name="Cannon C."/>
            <person name="Castanera R."/>
            <person name="Culley D."/>
            <person name="Daum C."/>
            <person name="Ezra D."/>
            <person name="Gonzalez J."/>
            <person name="Henrissat B."/>
            <person name="Kuo A."/>
            <person name="Liang C."/>
            <person name="Lipzen A."/>
            <person name="Lutzoni F."/>
            <person name="Magnuson J."/>
            <person name="Mondo S."/>
            <person name="Nolan M."/>
            <person name="Ohm R."/>
            <person name="Pangilinan J."/>
            <person name="Park H.-J."/>
            <person name="Ramirez L."/>
            <person name="Alfaro M."/>
            <person name="Sun H."/>
            <person name="Tritt A."/>
            <person name="Yoshinaga Y."/>
            <person name="Zwiers L.-H."/>
            <person name="Turgeon B."/>
            <person name="Goodwin S."/>
            <person name="Spatafora J."/>
            <person name="Crous P."/>
            <person name="Grigoriev I."/>
        </authorList>
    </citation>
    <scope>NUCLEOTIDE SEQUENCE</scope>
    <source>
        <strain evidence="1 3">CBS 304.34</strain>
    </source>
</reference>
<reference evidence="3" key="2">
    <citation type="submission" date="2020-04" db="EMBL/GenBank/DDBJ databases">
        <authorList>
            <consortium name="NCBI Genome Project"/>
        </authorList>
    </citation>
    <scope>NUCLEOTIDE SEQUENCE</scope>
    <source>
        <strain evidence="3">CBS 304.34</strain>
    </source>
</reference>
<sequence>MPAAQGNQKYYLRVPDLEYIQGGPIKIGNIITNMFHPENTIGFLDPLPNVMKGAGAGEGDVKREAHGSINISFSAKLYEAFGGRAEASKERSLRTVYEYNEVESWYLSQNPTGADVKALRKKDEQVDGALNTGPVFIVTGLKIAKGLKYSNRRTAEMHGGLSGGGHINEHAAVEGRAEATRGGENAESYKILGDCILAYRLHEVKEAGRR</sequence>
<dbReference type="GeneID" id="54461849"/>
<proteinExistence type="predicted"/>
<evidence type="ECO:0000313" key="1">
    <source>
        <dbReference type="EMBL" id="KAF2804924.1"/>
    </source>
</evidence>
<accession>A0A6A6YA99</accession>
<dbReference type="AlphaFoldDB" id="A0A6A6YA99"/>
<gene>
    <name evidence="1 3" type="ORF">BDZ99DRAFT_467152</name>
</gene>
<dbReference type="OrthoDB" id="4500473at2759"/>
<organism evidence="1">
    <name type="scientific">Mytilinidion resinicola</name>
    <dbReference type="NCBI Taxonomy" id="574789"/>
    <lineage>
        <taxon>Eukaryota</taxon>
        <taxon>Fungi</taxon>
        <taxon>Dikarya</taxon>
        <taxon>Ascomycota</taxon>
        <taxon>Pezizomycotina</taxon>
        <taxon>Dothideomycetes</taxon>
        <taxon>Pleosporomycetidae</taxon>
        <taxon>Mytilinidiales</taxon>
        <taxon>Mytilinidiaceae</taxon>
        <taxon>Mytilinidion</taxon>
    </lineage>
</organism>